<sequence length="83" mass="8845">MNFIAISLIAASITAGAVSAADFGHTSERPDPVVRQAEAVKTVTVDAATIYSAKELGRANLKAEDKVTVTDFSSDSQNRVYER</sequence>
<evidence type="ECO:0000256" key="1">
    <source>
        <dbReference type="SAM" id="SignalP"/>
    </source>
</evidence>
<dbReference type="Proteomes" id="UP000640485">
    <property type="component" value="Unassembled WGS sequence"/>
</dbReference>
<organism evidence="2 3">
    <name type="scientific">Paracoccus caeni</name>
    <dbReference type="NCBI Taxonomy" id="657651"/>
    <lineage>
        <taxon>Bacteria</taxon>
        <taxon>Pseudomonadati</taxon>
        <taxon>Pseudomonadota</taxon>
        <taxon>Alphaproteobacteria</taxon>
        <taxon>Rhodobacterales</taxon>
        <taxon>Paracoccaceae</taxon>
        <taxon>Paracoccus</taxon>
    </lineage>
</organism>
<gene>
    <name evidence="2" type="ORF">JJJ17_12705</name>
</gene>
<dbReference type="EMBL" id="JAEPRQ010000004">
    <property type="protein sequence ID" value="MBK4216790.1"/>
    <property type="molecule type" value="Genomic_DNA"/>
</dbReference>
<protein>
    <submittedName>
        <fullName evidence="2">Uncharacterized protein</fullName>
    </submittedName>
</protein>
<comment type="caution">
    <text evidence="2">The sequence shown here is derived from an EMBL/GenBank/DDBJ whole genome shotgun (WGS) entry which is preliminary data.</text>
</comment>
<evidence type="ECO:0000313" key="3">
    <source>
        <dbReference type="Proteomes" id="UP000640485"/>
    </source>
</evidence>
<accession>A0A934SG45</accession>
<keyword evidence="3" id="KW-1185">Reference proteome</keyword>
<dbReference type="RefSeq" id="WP_200687036.1">
    <property type="nucleotide sequence ID" value="NZ_JAEPRQ010000004.1"/>
</dbReference>
<reference evidence="2" key="1">
    <citation type="submission" date="2021-01" db="EMBL/GenBank/DDBJ databases">
        <title>Paracoccus amoyensis sp. nov., isolated from the surface seawater along the coast of Xiamen Island, China.</title>
        <authorList>
            <person name="Lyu L."/>
        </authorList>
    </citation>
    <scope>NUCLEOTIDE SEQUENCE</scope>
    <source>
        <strain evidence="2">MJ17</strain>
    </source>
</reference>
<feature type="chain" id="PRO_5037116841" evidence="1">
    <location>
        <begin position="21"/>
        <end position="83"/>
    </location>
</feature>
<feature type="signal peptide" evidence="1">
    <location>
        <begin position="1"/>
        <end position="20"/>
    </location>
</feature>
<name>A0A934SG45_9RHOB</name>
<dbReference type="AlphaFoldDB" id="A0A934SG45"/>
<keyword evidence="1" id="KW-0732">Signal</keyword>
<evidence type="ECO:0000313" key="2">
    <source>
        <dbReference type="EMBL" id="MBK4216790.1"/>
    </source>
</evidence>
<proteinExistence type="predicted"/>